<dbReference type="Proteomes" id="UP000765509">
    <property type="component" value="Unassembled WGS sequence"/>
</dbReference>
<proteinExistence type="predicted"/>
<protein>
    <submittedName>
        <fullName evidence="1">Uncharacterized protein</fullName>
    </submittedName>
</protein>
<keyword evidence="2" id="KW-1185">Reference proteome</keyword>
<name>A0A9Q3HJK3_9BASI</name>
<gene>
    <name evidence="1" type="ORF">O181_044624</name>
</gene>
<evidence type="ECO:0000313" key="2">
    <source>
        <dbReference type="Proteomes" id="UP000765509"/>
    </source>
</evidence>
<reference evidence="1" key="1">
    <citation type="submission" date="2021-03" db="EMBL/GenBank/DDBJ databases">
        <title>Draft genome sequence of rust myrtle Austropuccinia psidii MF-1, a brazilian biotype.</title>
        <authorList>
            <person name="Quecine M.C."/>
            <person name="Pachon D.M.R."/>
            <person name="Bonatelli M.L."/>
            <person name="Correr F.H."/>
            <person name="Franceschini L.M."/>
            <person name="Leite T.F."/>
            <person name="Margarido G.R.A."/>
            <person name="Almeida C.A."/>
            <person name="Ferrarezi J.A."/>
            <person name="Labate C.A."/>
        </authorList>
    </citation>
    <scope>NUCLEOTIDE SEQUENCE</scope>
    <source>
        <strain evidence="1">MF-1</strain>
    </source>
</reference>
<comment type="caution">
    <text evidence="1">The sequence shown here is derived from an EMBL/GenBank/DDBJ whole genome shotgun (WGS) entry which is preliminary data.</text>
</comment>
<organism evidence="1 2">
    <name type="scientific">Austropuccinia psidii MF-1</name>
    <dbReference type="NCBI Taxonomy" id="1389203"/>
    <lineage>
        <taxon>Eukaryota</taxon>
        <taxon>Fungi</taxon>
        <taxon>Dikarya</taxon>
        <taxon>Basidiomycota</taxon>
        <taxon>Pucciniomycotina</taxon>
        <taxon>Pucciniomycetes</taxon>
        <taxon>Pucciniales</taxon>
        <taxon>Sphaerophragmiaceae</taxon>
        <taxon>Austropuccinia</taxon>
    </lineage>
</organism>
<dbReference type="AlphaFoldDB" id="A0A9Q3HJK3"/>
<sequence length="87" mass="10222">MLMPLMMILQQEQERMKQARDEEREMLCRDHEEERRLWEVQIQAEDKHRSDQMQLYMMTMLSNIAGIPLHEPPAHLQNGSGSGSITG</sequence>
<evidence type="ECO:0000313" key="1">
    <source>
        <dbReference type="EMBL" id="MBW0504909.1"/>
    </source>
</evidence>
<dbReference type="EMBL" id="AVOT02018214">
    <property type="protein sequence ID" value="MBW0504909.1"/>
    <property type="molecule type" value="Genomic_DNA"/>
</dbReference>
<accession>A0A9Q3HJK3</accession>